<keyword evidence="3" id="KW-0808">Transferase</keyword>
<evidence type="ECO:0000256" key="2">
    <source>
        <dbReference type="SAM" id="MobiDB-lite"/>
    </source>
</evidence>
<dbReference type="PANTHER" id="PTHR43591">
    <property type="entry name" value="METHYLTRANSFERASE"/>
    <property type="match status" value="1"/>
</dbReference>
<dbReference type="GO" id="GO:0008168">
    <property type="term" value="F:methyltransferase activity"/>
    <property type="evidence" value="ECO:0007669"/>
    <property type="project" value="UniProtKB-KW"/>
</dbReference>
<dbReference type="EMBL" id="JAUKUD010000007">
    <property type="protein sequence ID" value="KAK0738024.1"/>
    <property type="molecule type" value="Genomic_DNA"/>
</dbReference>
<dbReference type="Gene3D" id="3.40.50.150">
    <property type="entry name" value="Vaccinia Virus protein VP39"/>
    <property type="match status" value="1"/>
</dbReference>
<dbReference type="SUPFAM" id="SSF53335">
    <property type="entry name" value="S-adenosyl-L-methionine-dependent methyltransferases"/>
    <property type="match status" value="1"/>
</dbReference>
<dbReference type="Proteomes" id="UP001172155">
    <property type="component" value="Unassembled WGS sequence"/>
</dbReference>
<dbReference type="Pfam" id="PF13489">
    <property type="entry name" value="Methyltransf_23"/>
    <property type="match status" value="1"/>
</dbReference>
<dbReference type="GO" id="GO:0032259">
    <property type="term" value="P:methylation"/>
    <property type="evidence" value="ECO:0007669"/>
    <property type="project" value="UniProtKB-KW"/>
</dbReference>
<evidence type="ECO:0000313" key="4">
    <source>
        <dbReference type="Proteomes" id="UP001172155"/>
    </source>
</evidence>
<comment type="similarity">
    <text evidence="1">Belongs to the methyltransferase superfamily. LaeA methyltransferase family.</text>
</comment>
<keyword evidence="3" id="KW-0489">Methyltransferase</keyword>
<dbReference type="InterPro" id="IPR029063">
    <property type="entry name" value="SAM-dependent_MTases_sf"/>
</dbReference>
<reference evidence="3" key="1">
    <citation type="submission" date="2023-06" db="EMBL/GenBank/DDBJ databases">
        <title>Genome-scale phylogeny and comparative genomics of the fungal order Sordariales.</title>
        <authorList>
            <consortium name="Lawrence Berkeley National Laboratory"/>
            <person name="Hensen N."/>
            <person name="Bonometti L."/>
            <person name="Westerberg I."/>
            <person name="Brannstrom I.O."/>
            <person name="Guillou S."/>
            <person name="Cros-Aarteil S."/>
            <person name="Calhoun S."/>
            <person name="Haridas S."/>
            <person name="Kuo A."/>
            <person name="Mondo S."/>
            <person name="Pangilinan J."/>
            <person name="Riley R."/>
            <person name="LaButti K."/>
            <person name="Andreopoulos B."/>
            <person name="Lipzen A."/>
            <person name="Chen C."/>
            <person name="Yanf M."/>
            <person name="Daum C."/>
            <person name="Ng V."/>
            <person name="Clum A."/>
            <person name="Steindorff A."/>
            <person name="Ohm R."/>
            <person name="Martin F."/>
            <person name="Silar P."/>
            <person name="Natvig D."/>
            <person name="Lalanne C."/>
            <person name="Gautier V."/>
            <person name="Ament-velasquez S.L."/>
            <person name="Kruys A."/>
            <person name="Hutchinson M.I."/>
            <person name="Powell A.J."/>
            <person name="Barry K."/>
            <person name="Miller A.N."/>
            <person name="Grigoriev I.V."/>
            <person name="Debuchy R."/>
            <person name="Gladieux P."/>
            <person name="Thoren M.H."/>
            <person name="Johannesson H."/>
        </authorList>
    </citation>
    <scope>NUCLEOTIDE SEQUENCE</scope>
    <source>
        <strain evidence="3">SMH3187-1</strain>
    </source>
</reference>
<evidence type="ECO:0000313" key="3">
    <source>
        <dbReference type="EMBL" id="KAK0738024.1"/>
    </source>
</evidence>
<keyword evidence="4" id="KW-1185">Reference proteome</keyword>
<evidence type="ECO:0000256" key="1">
    <source>
        <dbReference type="ARBA" id="ARBA00038158"/>
    </source>
</evidence>
<protein>
    <submittedName>
        <fullName evidence="3">S-adenosyl-L-methionine-dependent methyltransferase</fullName>
    </submittedName>
</protein>
<organism evidence="3 4">
    <name type="scientific">Schizothecium vesticola</name>
    <dbReference type="NCBI Taxonomy" id="314040"/>
    <lineage>
        <taxon>Eukaryota</taxon>
        <taxon>Fungi</taxon>
        <taxon>Dikarya</taxon>
        <taxon>Ascomycota</taxon>
        <taxon>Pezizomycotina</taxon>
        <taxon>Sordariomycetes</taxon>
        <taxon>Sordariomycetidae</taxon>
        <taxon>Sordariales</taxon>
        <taxon>Schizotheciaceae</taxon>
        <taxon>Schizothecium</taxon>
    </lineage>
</organism>
<proteinExistence type="inferred from homology"/>
<dbReference type="AlphaFoldDB" id="A0AA40BPP2"/>
<gene>
    <name evidence="3" type="ORF">B0T18DRAFT_432910</name>
</gene>
<accession>A0AA40BPP2</accession>
<dbReference type="PANTHER" id="PTHR43591:SF10">
    <property type="entry name" value="ABC TRANSMEMBRANE TYPE-1 DOMAIN-CONTAINING PROTEIN-RELATED"/>
    <property type="match status" value="1"/>
</dbReference>
<comment type="caution">
    <text evidence="3">The sequence shown here is derived from an EMBL/GenBank/DDBJ whole genome shotgun (WGS) entry which is preliminary data.</text>
</comment>
<name>A0AA40BPP2_9PEZI</name>
<dbReference type="CDD" id="cd02440">
    <property type="entry name" value="AdoMet_MTases"/>
    <property type="match status" value="1"/>
</dbReference>
<sequence>MPSPPPRPSSTSASPLGAGDDDEFFEAHDITVDPDLSDGTDSAAGDDGRPESTTSLTASLFDYRKIHGRTYQNSQTTEAPIDEEQAEGLDITHHFMTLLFDDKLSLAPIGDNPQHVLDVGTGTGIWAIDFADEFPSASVIGFDISPIQPAWVPPNLRFEIDDAQLPWTYPADHFDFVHLRNLHGGISDWPALYHEAFRCTQPGGHIEHVEFNIRTLSDIAPPDHIYHRWNALFAEAGERMGRTFQIYDQMRGYIEDAGYVDVVARTWKVPIGGWAKDPRLKSVGLYTLLFLDQSVEGFALYMLKSVMGWEFEEIQVLIAQMKEGWKQWKRWQPYYEIKLVYAKKPERSMPISSH</sequence>
<feature type="region of interest" description="Disordered" evidence="2">
    <location>
        <begin position="1"/>
        <end position="54"/>
    </location>
</feature>